<dbReference type="KEGG" id="eiv:EIN_041420"/>
<accession>A0A0A1TZ66</accession>
<dbReference type="EMBL" id="KB207071">
    <property type="protein sequence ID" value="ELP85498.1"/>
    <property type="molecule type" value="Genomic_DNA"/>
</dbReference>
<dbReference type="InterPro" id="IPR017853">
    <property type="entry name" value="GH"/>
</dbReference>
<gene>
    <name evidence="3" type="ORF">EIN_041420</name>
</gene>
<evidence type="ECO:0008006" key="5">
    <source>
        <dbReference type="Google" id="ProtNLM"/>
    </source>
</evidence>
<dbReference type="GO" id="GO:0007165">
    <property type="term" value="P:signal transduction"/>
    <property type="evidence" value="ECO:0007669"/>
    <property type="project" value="TreeGrafter"/>
</dbReference>
<evidence type="ECO:0000256" key="1">
    <source>
        <dbReference type="ARBA" id="ARBA00022801"/>
    </source>
</evidence>
<dbReference type="AlphaFoldDB" id="A0A0A1TZ66"/>
<proteinExistence type="predicted"/>
<keyword evidence="2" id="KW-0326">Glycosidase</keyword>
<dbReference type="VEuPathDB" id="AmoebaDB:EIN_041420"/>
<dbReference type="PANTHER" id="PTHR23208">
    <property type="entry name" value="LYSOZYME PROTEIN"/>
    <property type="match status" value="1"/>
</dbReference>
<name>A0A0A1TZ66_ENTIV</name>
<evidence type="ECO:0000313" key="3">
    <source>
        <dbReference type="EMBL" id="ELP85498.1"/>
    </source>
</evidence>
<dbReference type="RefSeq" id="XP_004184844.1">
    <property type="nucleotide sequence ID" value="XM_004184796.1"/>
</dbReference>
<dbReference type="PANTHER" id="PTHR23208:SF36">
    <property type="entry name" value="LYSOZYME-RELATED"/>
    <property type="match status" value="1"/>
</dbReference>
<dbReference type="Proteomes" id="UP000014680">
    <property type="component" value="Unassembled WGS sequence"/>
</dbReference>
<dbReference type="GO" id="GO:0016798">
    <property type="term" value="F:hydrolase activity, acting on glycosyl bonds"/>
    <property type="evidence" value="ECO:0007669"/>
    <property type="project" value="UniProtKB-KW"/>
</dbReference>
<evidence type="ECO:0000313" key="4">
    <source>
        <dbReference type="Proteomes" id="UP000014680"/>
    </source>
</evidence>
<dbReference type="GeneID" id="14884458"/>
<sequence>MLLILVYFLSMTKATYYGTESNKEDASIYACLRANGMSDFVILDVFTYNNQINKNFYKCAANAYAAGYTKSQFDLFFHLGPLIGTFDDCVNQMNDIINTNNVEFNITWLDIDGVGWYNLPDMNDDCLKHELDLLFKYYPKVGVAVNKEFWEKTFTSNLTYSRSNDILLWNVAYSVKPFQKFGWWTEPDMVYNTGNHICRYYQHVYARNRIL</sequence>
<dbReference type="InterPro" id="IPR051595">
    <property type="entry name" value="GH25_Enzymes"/>
</dbReference>
<dbReference type="OrthoDB" id="25039at2759"/>
<keyword evidence="1" id="KW-0378">Hydrolase</keyword>
<organism evidence="3 4">
    <name type="scientific">Entamoeba invadens IP1</name>
    <dbReference type="NCBI Taxonomy" id="370355"/>
    <lineage>
        <taxon>Eukaryota</taxon>
        <taxon>Amoebozoa</taxon>
        <taxon>Evosea</taxon>
        <taxon>Archamoebae</taxon>
        <taxon>Mastigamoebida</taxon>
        <taxon>Entamoebidae</taxon>
        <taxon>Entamoeba</taxon>
    </lineage>
</organism>
<protein>
    <recommendedName>
        <fullName evidence="5">Lysozyme</fullName>
    </recommendedName>
</protein>
<keyword evidence="4" id="KW-1185">Reference proteome</keyword>
<evidence type="ECO:0000256" key="2">
    <source>
        <dbReference type="ARBA" id="ARBA00023295"/>
    </source>
</evidence>
<dbReference type="SUPFAM" id="SSF51445">
    <property type="entry name" value="(Trans)glycosidases"/>
    <property type="match status" value="1"/>
</dbReference>
<reference evidence="3 4" key="1">
    <citation type="submission" date="2012-10" db="EMBL/GenBank/DDBJ databases">
        <authorList>
            <person name="Zafar N."/>
            <person name="Inman J."/>
            <person name="Hall N."/>
            <person name="Lorenzi H."/>
            <person name="Caler E."/>
        </authorList>
    </citation>
    <scope>NUCLEOTIDE SEQUENCE [LARGE SCALE GENOMIC DNA]</scope>
    <source>
        <strain evidence="3 4">IP1</strain>
    </source>
</reference>